<evidence type="ECO:0000259" key="7">
    <source>
        <dbReference type="Pfam" id="PF03460"/>
    </source>
</evidence>
<dbReference type="EC" id="1.14.13.83" evidence="8"/>
<accession>A0A8G1EDE7</accession>
<organism evidence="8 9">
    <name type="scientific">Neotabrizicola shimadae</name>
    <dbReference type="NCBI Taxonomy" id="2807096"/>
    <lineage>
        <taxon>Bacteria</taxon>
        <taxon>Pseudomonadati</taxon>
        <taxon>Pseudomonadota</taxon>
        <taxon>Alphaproteobacteria</taxon>
        <taxon>Rhodobacterales</taxon>
        <taxon>Paracoccaceae</taxon>
        <taxon>Neotabrizicola</taxon>
    </lineage>
</organism>
<evidence type="ECO:0000256" key="2">
    <source>
        <dbReference type="ARBA" id="ARBA00022617"/>
    </source>
</evidence>
<dbReference type="EMBL" id="CP069370">
    <property type="protein sequence ID" value="QYZ71457.1"/>
    <property type="molecule type" value="Genomic_DNA"/>
</dbReference>
<reference evidence="8" key="1">
    <citation type="submission" date="2021-02" db="EMBL/GenBank/DDBJ databases">
        <title>Rhodobacter shimadae sp. nov., an aerobic anoxygenic phototrophic bacterium isolated from a hot spring.</title>
        <authorList>
            <person name="Muramatsu S."/>
            <person name="Haruta S."/>
            <person name="Hirose S."/>
            <person name="Hanada S."/>
        </authorList>
    </citation>
    <scope>NUCLEOTIDE SEQUENCE</scope>
    <source>
        <strain evidence="8">N10</strain>
    </source>
</reference>
<evidence type="ECO:0000313" key="9">
    <source>
        <dbReference type="Proteomes" id="UP000826300"/>
    </source>
</evidence>
<dbReference type="PANTHER" id="PTHR32439">
    <property type="entry name" value="FERREDOXIN--NITRITE REDUCTASE, CHLOROPLASTIC"/>
    <property type="match status" value="1"/>
</dbReference>
<evidence type="ECO:0000256" key="6">
    <source>
        <dbReference type="ARBA" id="ARBA00023014"/>
    </source>
</evidence>
<dbReference type="SUPFAM" id="SSF55124">
    <property type="entry name" value="Nitrite/Sulfite reductase N-terminal domain-like"/>
    <property type="match status" value="1"/>
</dbReference>
<keyword evidence="4 8" id="KW-0560">Oxidoreductase</keyword>
<keyword evidence="1" id="KW-0004">4Fe-4S</keyword>
<keyword evidence="3" id="KW-0479">Metal-binding</keyword>
<sequence>MSFDVKGWCPGALRPMESGDGWVVRVRVPGGRMTPEQARGIAAAAARHGNGLIDLSARANVQLRGVTMESHAPLIAELRALELIDRDESAEARRNIVVQPFWTAGDGTLEMATALAEALAATDLPLPGKFGFALDTGARPVLRALSCDIRVERHGQGFLVLADGATAGAVVAEADVTQAALDLARWFVDSGGITAGRGRMRPHLARAALPDAFRAAPRADCPDLVAKSGPCPGGALVALAFGQMRAETLAALSDHGALRVTPWRMLLVEGVAAPPAIPGLLTDPEDPLTRVVACTGAPGCPQARQSTRDLAARLAPAVPVGRLLHVSGCAKGCAHPFPADFTLTATGAGFDLVRNGRAGDVALAHSTTDQITPESLTF</sequence>
<dbReference type="InterPro" id="IPR051329">
    <property type="entry name" value="NIR_SIR_4Fe-4S"/>
</dbReference>
<dbReference type="Proteomes" id="UP000826300">
    <property type="component" value="Chromosome"/>
</dbReference>
<dbReference type="PROSITE" id="PS00365">
    <property type="entry name" value="NIR_SIR"/>
    <property type="match status" value="1"/>
</dbReference>
<dbReference type="InterPro" id="IPR045854">
    <property type="entry name" value="NO2/SO3_Rdtase_4Fe4S_sf"/>
</dbReference>
<keyword evidence="5" id="KW-0408">Iron</keyword>
<dbReference type="InterPro" id="IPR006066">
    <property type="entry name" value="NO2/SO3_Rdtase_FeS/sirohaem_BS"/>
</dbReference>
<dbReference type="InterPro" id="IPR036136">
    <property type="entry name" value="Nit/Sulf_reduc_fer-like_dom_sf"/>
</dbReference>
<dbReference type="Gene3D" id="3.30.413.10">
    <property type="entry name" value="Sulfite Reductase Hemoprotein, domain 1"/>
    <property type="match status" value="1"/>
</dbReference>
<dbReference type="RefSeq" id="WP_220664007.1">
    <property type="nucleotide sequence ID" value="NZ_CP069370.1"/>
</dbReference>
<name>A0A8G1EDE7_9RHOB</name>
<dbReference type="PANTHER" id="PTHR32439:SF9">
    <property type="entry name" value="BLR3264 PROTEIN"/>
    <property type="match status" value="1"/>
</dbReference>
<keyword evidence="9" id="KW-1185">Reference proteome</keyword>
<proteinExistence type="predicted"/>
<dbReference type="GO" id="GO:0020037">
    <property type="term" value="F:heme binding"/>
    <property type="evidence" value="ECO:0007669"/>
    <property type="project" value="InterPro"/>
</dbReference>
<dbReference type="NCBIfam" id="TIGR02435">
    <property type="entry name" value="CobG"/>
    <property type="match status" value="1"/>
</dbReference>
<dbReference type="AlphaFoldDB" id="A0A8G1EDE7"/>
<evidence type="ECO:0000256" key="3">
    <source>
        <dbReference type="ARBA" id="ARBA00022723"/>
    </source>
</evidence>
<dbReference type="InterPro" id="IPR005117">
    <property type="entry name" value="NiRdtase/SiRdtase_haem-b_fer"/>
</dbReference>
<feature type="domain" description="Nitrite/Sulfite reductase ferredoxin-like" evidence="7">
    <location>
        <begin position="15"/>
        <end position="80"/>
    </location>
</feature>
<keyword evidence="6" id="KW-0411">Iron-sulfur</keyword>
<evidence type="ECO:0000256" key="5">
    <source>
        <dbReference type="ARBA" id="ARBA00023004"/>
    </source>
</evidence>
<dbReference type="GO" id="GO:0046872">
    <property type="term" value="F:metal ion binding"/>
    <property type="evidence" value="ECO:0007669"/>
    <property type="project" value="UniProtKB-KW"/>
</dbReference>
<dbReference type="SUPFAM" id="SSF56014">
    <property type="entry name" value="Nitrite and sulphite reductase 4Fe-4S domain-like"/>
    <property type="match status" value="1"/>
</dbReference>
<dbReference type="Pfam" id="PF03460">
    <property type="entry name" value="NIR_SIR_ferr"/>
    <property type="match status" value="1"/>
</dbReference>
<dbReference type="InterPro" id="IPR012798">
    <property type="entry name" value="Cbl_synth_CobG-like"/>
</dbReference>
<evidence type="ECO:0000256" key="4">
    <source>
        <dbReference type="ARBA" id="ARBA00023002"/>
    </source>
</evidence>
<protein>
    <submittedName>
        <fullName evidence="8">Precorrin-3B synthase</fullName>
        <ecNumber evidence="8">1.14.13.83</ecNumber>
    </submittedName>
</protein>
<dbReference type="GO" id="GO:0051539">
    <property type="term" value="F:4 iron, 4 sulfur cluster binding"/>
    <property type="evidence" value="ECO:0007669"/>
    <property type="project" value="UniProtKB-KW"/>
</dbReference>
<dbReference type="Gene3D" id="3.90.480.20">
    <property type="match status" value="1"/>
</dbReference>
<dbReference type="GO" id="GO:0043818">
    <property type="term" value="F:precorrin-3B synthase activity"/>
    <property type="evidence" value="ECO:0007669"/>
    <property type="project" value="UniProtKB-EC"/>
</dbReference>
<gene>
    <name evidence="8" type="primary">cobG</name>
    <name evidence="8" type="ORF">JO391_08155</name>
</gene>
<dbReference type="KEGG" id="nsm:JO391_08155"/>
<evidence type="ECO:0000256" key="1">
    <source>
        <dbReference type="ARBA" id="ARBA00022485"/>
    </source>
</evidence>
<evidence type="ECO:0000313" key="8">
    <source>
        <dbReference type="EMBL" id="QYZ71457.1"/>
    </source>
</evidence>
<keyword evidence="2" id="KW-0349">Heme</keyword>